<dbReference type="EMBL" id="VSKL01000004">
    <property type="protein sequence ID" value="TYB72391.1"/>
    <property type="molecule type" value="Genomic_DNA"/>
</dbReference>
<protein>
    <recommendedName>
        <fullName evidence="3">Porin family protein</fullName>
    </recommendedName>
</protein>
<name>A0A5D0QUM8_9FLAO</name>
<dbReference type="AlphaFoldDB" id="A0A5D0QUM8"/>
<evidence type="ECO:0000313" key="2">
    <source>
        <dbReference type="Proteomes" id="UP000324358"/>
    </source>
</evidence>
<dbReference type="RefSeq" id="WP_066251566.1">
    <property type="nucleotide sequence ID" value="NZ_VSKL01000004.1"/>
</dbReference>
<sequence>MKKAIYLLFFISIYSFGQDNSTNSLKDTNKNSGFFNITKVSFSAITGLKQERFIEGVGNIFSDLDAAGAHAWSVQTINGYFVSCYFSLGLGVGIDGYNRPNFKTLPLFLDLRGYFSDAEDSTYFYLDIGPNLSFGGADSDFKKGIAFNFGVGYKFKVGNRLFLVSDIFYSHKTVSLTNEGIGTSDDIIKVNGVGLSLGFIF</sequence>
<reference evidence="1 2" key="1">
    <citation type="submission" date="2019-08" db="EMBL/GenBank/DDBJ databases">
        <title>Genomes of Antarctic Bizionia species.</title>
        <authorList>
            <person name="Bowman J.P."/>
        </authorList>
    </citation>
    <scope>NUCLEOTIDE SEQUENCE [LARGE SCALE GENOMIC DNA]</scope>
    <source>
        <strain evidence="1 2">APA-1</strain>
    </source>
</reference>
<comment type="caution">
    <text evidence="1">The sequence shown here is derived from an EMBL/GenBank/DDBJ whole genome shotgun (WGS) entry which is preliminary data.</text>
</comment>
<evidence type="ECO:0008006" key="3">
    <source>
        <dbReference type="Google" id="ProtNLM"/>
    </source>
</evidence>
<accession>A0A5D0QUM8</accession>
<dbReference type="OrthoDB" id="1066409at2"/>
<keyword evidence="2" id="KW-1185">Reference proteome</keyword>
<dbReference type="Proteomes" id="UP000324358">
    <property type="component" value="Unassembled WGS sequence"/>
</dbReference>
<proteinExistence type="predicted"/>
<organism evidence="1 2">
    <name type="scientific">Bizionia algoritergicola</name>
    <dbReference type="NCBI Taxonomy" id="291187"/>
    <lineage>
        <taxon>Bacteria</taxon>
        <taxon>Pseudomonadati</taxon>
        <taxon>Bacteroidota</taxon>
        <taxon>Flavobacteriia</taxon>
        <taxon>Flavobacteriales</taxon>
        <taxon>Flavobacteriaceae</taxon>
        <taxon>Bizionia</taxon>
    </lineage>
</organism>
<gene>
    <name evidence="1" type="ORF">ES675_11550</name>
</gene>
<evidence type="ECO:0000313" key="1">
    <source>
        <dbReference type="EMBL" id="TYB72391.1"/>
    </source>
</evidence>